<evidence type="ECO:0000313" key="6">
    <source>
        <dbReference type="Proteomes" id="UP000800092"/>
    </source>
</evidence>
<dbReference type="EMBL" id="ML991795">
    <property type="protein sequence ID" value="KAF2234911.1"/>
    <property type="molecule type" value="Genomic_DNA"/>
</dbReference>
<dbReference type="PANTHER" id="PTHR10366:SF447">
    <property type="entry name" value="HYDROXYSTEROID DEHYDROGENASE_ISOMERASE FAMILY PROTEIN, PUTATIVE (AFU_ORTHOLOGUE AFUA_1G06450)-RELATED"/>
    <property type="match status" value="1"/>
</dbReference>
<dbReference type="InterPro" id="IPR050425">
    <property type="entry name" value="NAD(P)_dehydrat-like"/>
</dbReference>
<dbReference type="GO" id="GO:0006696">
    <property type="term" value="P:ergosterol biosynthetic process"/>
    <property type="evidence" value="ECO:0007669"/>
    <property type="project" value="TreeGrafter"/>
</dbReference>
<dbReference type="AlphaFoldDB" id="A0A6A6HAQ8"/>
<keyword evidence="3" id="KW-1133">Transmembrane helix</keyword>
<evidence type="ECO:0000259" key="4">
    <source>
        <dbReference type="Pfam" id="PF01073"/>
    </source>
</evidence>
<dbReference type="OrthoDB" id="10058185at2759"/>
<proteinExistence type="inferred from homology"/>
<dbReference type="Proteomes" id="UP000800092">
    <property type="component" value="Unassembled WGS sequence"/>
</dbReference>
<name>A0A6A6HAQ8_VIRVR</name>
<dbReference type="PANTHER" id="PTHR10366">
    <property type="entry name" value="NAD DEPENDENT EPIMERASE/DEHYDRATASE"/>
    <property type="match status" value="1"/>
</dbReference>
<comment type="similarity">
    <text evidence="2">Belongs to the NAD(P)-dependent epimerase/dehydratase family. Dihydroflavonol-4-reductase subfamily.</text>
</comment>
<dbReference type="GO" id="GO:0000252">
    <property type="term" value="F:3-beta-hydroxysteroid dehydrogenase [NAD(P)+]/C4-decarboxylase activity"/>
    <property type="evidence" value="ECO:0007669"/>
    <property type="project" value="TreeGrafter"/>
</dbReference>
<feature type="domain" description="3-beta hydroxysteroid dehydrogenase/isomerase" evidence="4">
    <location>
        <begin position="72"/>
        <end position="356"/>
    </location>
</feature>
<dbReference type="InterPro" id="IPR036291">
    <property type="entry name" value="NAD(P)-bd_dom_sf"/>
</dbReference>
<feature type="transmembrane region" description="Helical" evidence="3">
    <location>
        <begin position="6"/>
        <end position="25"/>
    </location>
</feature>
<dbReference type="Gene3D" id="3.40.50.720">
    <property type="entry name" value="NAD(P)-binding Rossmann-like Domain"/>
    <property type="match status" value="1"/>
</dbReference>
<dbReference type="InterPro" id="IPR002225">
    <property type="entry name" value="3Beta_OHSteriod_DH/Estase"/>
</dbReference>
<dbReference type="GO" id="GO:0005783">
    <property type="term" value="C:endoplasmic reticulum"/>
    <property type="evidence" value="ECO:0007669"/>
    <property type="project" value="TreeGrafter"/>
</dbReference>
<dbReference type="Pfam" id="PF01073">
    <property type="entry name" value="3Beta_HSD"/>
    <property type="match status" value="1"/>
</dbReference>
<sequence>MVTPYVIGVFLVLLILYLWHVNNGLKHVPEEARKLSAPEWTDEQIRRTYRQVCENPIDFTAHLPPALQRRYVVVGGSGLVGGFIVLHLLARGQPPESIRIVDFRKPVRTDLGRGNAKDVQFAQADITSIESTTAAFEKPWPSKVASLPLTVFHTAAAIRPGERSISLINRVSKVNVTGTENVMSAAKKVGADILVATSSGSISIRPVNFWIPPWKKMPDNYVQVFKDPDQDQNIRPHGAYFANYAMTKAQAEDLVLKANEPSFRTGVIRPACQVYGNRHDLCISFHMDRGKIESWIAHCTQNSVHAANISLAHLLYEAALAHPPPPSPTSTPPSGRAFAITDPNPPPTFNSIYHLLEVLRRCQTTALPPILMLLLAHGIEAYILTLHALPFLGRVLGLREPTGLIALVQPGTMMSSCIHQFASGAQAERAVEQGGLGYRGVCTTLEGMCMQVREFEVEGKGAGWDIGGTALGIPAKK</sequence>
<keyword evidence="1" id="KW-0560">Oxidoreductase</keyword>
<reference evidence="5" key="1">
    <citation type="journal article" date="2020" name="Stud. Mycol.">
        <title>101 Dothideomycetes genomes: a test case for predicting lifestyles and emergence of pathogens.</title>
        <authorList>
            <person name="Haridas S."/>
            <person name="Albert R."/>
            <person name="Binder M."/>
            <person name="Bloem J."/>
            <person name="Labutti K."/>
            <person name="Salamov A."/>
            <person name="Andreopoulos B."/>
            <person name="Baker S."/>
            <person name="Barry K."/>
            <person name="Bills G."/>
            <person name="Bluhm B."/>
            <person name="Cannon C."/>
            <person name="Castanera R."/>
            <person name="Culley D."/>
            <person name="Daum C."/>
            <person name="Ezra D."/>
            <person name="Gonzalez J."/>
            <person name="Henrissat B."/>
            <person name="Kuo A."/>
            <person name="Liang C."/>
            <person name="Lipzen A."/>
            <person name="Lutzoni F."/>
            <person name="Magnuson J."/>
            <person name="Mondo S."/>
            <person name="Nolan M."/>
            <person name="Ohm R."/>
            <person name="Pangilinan J."/>
            <person name="Park H.-J."/>
            <person name="Ramirez L."/>
            <person name="Alfaro M."/>
            <person name="Sun H."/>
            <person name="Tritt A."/>
            <person name="Yoshinaga Y."/>
            <person name="Zwiers L.-H."/>
            <person name="Turgeon B."/>
            <person name="Goodwin S."/>
            <person name="Spatafora J."/>
            <person name="Crous P."/>
            <person name="Grigoriev I."/>
        </authorList>
    </citation>
    <scope>NUCLEOTIDE SEQUENCE</scope>
    <source>
        <strain evidence="5">Tuck. ex Michener</strain>
    </source>
</reference>
<dbReference type="SUPFAM" id="SSF51735">
    <property type="entry name" value="NAD(P)-binding Rossmann-fold domains"/>
    <property type="match status" value="1"/>
</dbReference>
<keyword evidence="6" id="KW-1185">Reference proteome</keyword>
<accession>A0A6A6HAQ8</accession>
<protein>
    <submittedName>
        <fullName evidence="5">NAD(P)-binding protein</fullName>
    </submittedName>
</protein>
<organism evidence="5 6">
    <name type="scientific">Viridothelium virens</name>
    <name type="common">Speckled blister lichen</name>
    <name type="synonym">Trypethelium virens</name>
    <dbReference type="NCBI Taxonomy" id="1048519"/>
    <lineage>
        <taxon>Eukaryota</taxon>
        <taxon>Fungi</taxon>
        <taxon>Dikarya</taxon>
        <taxon>Ascomycota</taxon>
        <taxon>Pezizomycotina</taxon>
        <taxon>Dothideomycetes</taxon>
        <taxon>Dothideomycetes incertae sedis</taxon>
        <taxon>Trypetheliales</taxon>
        <taxon>Trypetheliaceae</taxon>
        <taxon>Viridothelium</taxon>
    </lineage>
</organism>
<evidence type="ECO:0000256" key="2">
    <source>
        <dbReference type="ARBA" id="ARBA00023445"/>
    </source>
</evidence>
<evidence type="ECO:0000256" key="1">
    <source>
        <dbReference type="ARBA" id="ARBA00023002"/>
    </source>
</evidence>
<evidence type="ECO:0000313" key="5">
    <source>
        <dbReference type="EMBL" id="KAF2234911.1"/>
    </source>
</evidence>
<feature type="transmembrane region" description="Helical" evidence="3">
    <location>
        <begin position="71"/>
        <end position="90"/>
    </location>
</feature>
<evidence type="ECO:0000256" key="3">
    <source>
        <dbReference type="SAM" id="Phobius"/>
    </source>
</evidence>
<keyword evidence="3" id="KW-0812">Transmembrane</keyword>
<keyword evidence="3" id="KW-0472">Membrane</keyword>
<gene>
    <name evidence="5" type="ORF">EV356DRAFT_566833</name>
</gene>